<dbReference type="InterPro" id="IPR046959">
    <property type="entry name" value="PRK1-6/SRF4-like"/>
</dbReference>
<evidence type="ECO:0000256" key="2">
    <source>
        <dbReference type="SAM" id="Phobius"/>
    </source>
</evidence>
<dbReference type="Pfam" id="PF07714">
    <property type="entry name" value="PK_Tyr_Ser-Thr"/>
    <property type="match status" value="1"/>
</dbReference>
<dbReference type="PANTHER" id="PTHR48007">
    <property type="entry name" value="LEUCINE-RICH REPEAT RECEPTOR-LIKE PROTEIN KINASE PXC1"/>
    <property type="match status" value="1"/>
</dbReference>
<accession>A0A0E0G445</accession>
<feature type="chain" id="PRO_5002359863" description="Protein kinase domain-containing protein" evidence="3">
    <location>
        <begin position="21"/>
        <end position="667"/>
    </location>
</feature>
<dbReference type="eggNOG" id="ENOG502QSF1">
    <property type="taxonomic scope" value="Eukaryota"/>
</dbReference>
<dbReference type="Gramene" id="ONIVA02G11270.1">
    <property type="protein sequence ID" value="ONIVA02G11270.1"/>
    <property type="gene ID" value="ONIVA02G11270"/>
</dbReference>
<feature type="domain" description="Protein kinase" evidence="4">
    <location>
        <begin position="364"/>
        <end position="656"/>
    </location>
</feature>
<evidence type="ECO:0000259" key="4">
    <source>
        <dbReference type="PROSITE" id="PS50011"/>
    </source>
</evidence>
<organism evidence="5">
    <name type="scientific">Oryza nivara</name>
    <name type="common">Indian wild rice</name>
    <name type="synonym">Oryza sativa f. spontanea</name>
    <dbReference type="NCBI Taxonomy" id="4536"/>
    <lineage>
        <taxon>Eukaryota</taxon>
        <taxon>Viridiplantae</taxon>
        <taxon>Streptophyta</taxon>
        <taxon>Embryophyta</taxon>
        <taxon>Tracheophyta</taxon>
        <taxon>Spermatophyta</taxon>
        <taxon>Magnoliopsida</taxon>
        <taxon>Liliopsida</taxon>
        <taxon>Poales</taxon>
        <taxon>Poaceae</taxon>
        <taxon>BOP clade</taxon>
        <taxon>Oryzoideae</taxon>
        <taxon>Oryzeae</taxon>
        <taxon>Oryzinae</taxon>
        <taxon>Oryza</taxon>
    </lineage>
</organism>
<dbReference type="Proteomes" id="UP000006591">
    <property type="component" value="Chromosome 2"/>
</dbReference>
<dbReference type="STRING" id="4536.A0A0E0G445"/>
<keyword evidence="2" id="KW-1133">Transmembrane helix</keyword>
<sequence>MPPMLHAILLLAVAVAATSASAATAPAAARNSTSNCTVPLPDAGIVTAAFKNVANFPLPRRPSCRPVRRLAYSSRNLAGVVGWAALGNLSGLLTVDLSGNSLEGDDGFGGGALWRAPLLRAVDVSRNRLGGALRLGASARMASLNASRNGFTSVVGVDGLAAGLVVLDVSGNRIAAVPEGLRRLTRVRRLDMSHNSMAGKFPDDLPPLDGVEFLDISDNNFSGVVNSTWITKFGRSAFLRAGNATSLVIEDNPPASAPAPAPATMTPSSGGKKHKRVVLIVVVVVCGVVAVSAAVAFMALAGCVACGFSRRRKRGKKAAAAWEDDEVAVGAVKVVATAPVVLVERPLMELTLADLAAATSGFGRESQLADVGGRSGAAYRAVLPGDLHVVVRVVDGAVAGVGGDDGDVAAAAAGLRELARLRHPNILPLLGYCIAGKEKLLLYEYIEKGNLYRWLHELPASSMDMEETGADMWDTTEQDKKSIDDWPTRYHIILGIARGLAFLHQGWAGSSGRPIVHGNLVPTNILLDDDLEPRISDYIHPVDSNNGELTPESDVYSFGVLVFELVTGQVRWDDSTVSWARGVIRNRKSLNIVDARLREEEEEGGTSGAAKTTMTVAEREMVECLQVGFLCTAHSPEKRPSMQQVVGVLKDIRPAPPPPAGGVGETP</sequence>
<name>A0A0E0G445_ORYNI</name>
<dbReference type="InterPro" id="IPR011009">
    <property type="entry name" value="Kinase-like_dom_sf"/>
</dbReference>
<keyword evidence="2" id="KW-0812">Transmembrane</keyword>
<keyword evidence="2" id="KW-0472">Membrane</keyword>
<evidence type="ECO:0000313" key="5">
    <source>
        <dbReference type="EnsemblPlants" id="ONIVA02G11270.1"/>
    </source>
</evidence>
<dbReference type="Gene3D" id="1.10.510.10">
    <property type="entry name" value="Transferase(Phosphotransferase) domain 1"/>
    <property type="match status" value="2"/>
</dbReference>
<protein>
    <recommendedName>
        <fullName evidence="4">Protein kinase domain-containing protein</fullName>
    </recommendedName>
</protein>
<dbReference type="GO" id="GO:0004672">
    <property type="term" value="F:protein kinase activity"/>
    <property type="evidence" value="ECO:0007669"/>
    <property type="project" value="InterPro"/>
</dbReference>
<dbReference type="EnsemblPlants" id="ONIVA02G11270.1">
    <property type="protein sequence ID" value="ONIVA02G11270.1"/>
    <property type="gene ID" value="ONIVA02G11270"/>
</dbReference>
<dbReference type="Gene3D" id="3.80.10.10">
    <property type="entry name" value="Ribonuclease Inhibitor"/>
    <property type="match status" value="1"/>
</dbReference>
<dbReference type="SUPFAM" id="SSF56112">
    <property type="entry name" value="Protein kinase-like (PK-like)"/>
    <property type="match status" value="1"/>
</dbReference>
<evidence type="ECO:0000313" key="6">
    <source>
        <dbReference type="Proteomes" id="UP000006591"/>
    </source>
</evidence>
<dbReference type="OMA" id="VLYEYME"/>
<evidence type="ECO:0000256" key="1">
    <source>
        <dbReference type="SAM" id="MobiDB-lite"/>
    </source>
</evidence>
<reference evidence="5" key="2">
    <citation type="submission" date="2018-04" db="EMBL/GenBank/DDBJ databases">
        <title>OnivRS2 (Oryza nivara Reference Sequence Version 2).</title>
        <authorList>
            <person name="Zhang J."/>
            <person name="Kudrna D."/>
            <person name="Lee S."/>
            <person name="Talag J."/>
            <person name="Rajasekar S."/>
            <person name="Welchert J."/>
            <person name="Hsing Y.-I."/>
            <person name="Wing R.A."/>
        </authorList>
    </citation>
    <scope>NUCLEOTIDE SEQUENCE [LARGE SCALE GENOMIC DNA]</scope>
    <source>
        <strain evidence="5">SL10</strain>
    </source>
</reference>
<dbReference type="PROSITE" id="PS50011">
    <property type="entry name" value="PROTEIN_KINASE_DOM"/>
    <property type="match status" value="1"/>
</dbReference>
<feature type="region of interest" description="Disordered" evidence="1">
    <location>
        <begin position="251"/>
        <end position="271"/>
    </location>
</feature>
<dbReference type="AlphaFoldDB" id="A0A0E0G445"/>
<proteinExistence type="predicted"/>
<dbReference type="InterPro" id="IPR000719">
    <property type="entry name" value="Prot_kinase_dom"/>
</dbReference>
<reference evidence="5" key="1">
    <citation type="submission" date="2015-04" db="UniProtKB">
        <authorList>
            <consortium name="EnsemblPlants"/>
        </authorList>
    </citation>
    <scope>IDENTIFICATION</scope>
    <source>
        <strain evidence="5">SL10</strain>
    </source>
</reference>
<evidence type="ECO:0000256" key="3">
    <source>
        <dbReference type="SAM" id="SignalP"/>
    </source>
</evidence>
<feature type="signal peptide" evidence="3">
    <location>
        <begin position="1"/>
        <end position="20"/>
    </location>
</feature>
<dbReference type="PANTHER" id="PTHR48007:SF84">
    <property type="entry name" value="(WILD MALAYSIAN BANANA) HYPOTHETICAL PROTEIN"/>
    <property type="match status" value="1"/>
</dbReference>
<dbReference type="GO" id="GO:0005524">
    <property type="term" value="F:ATP binding"/>
    <property type="evidence" value="ECO:0007669"/>
    <property type="project" value="InterPro"/>
</dbReference>
<dbReference type="Gene3D" id="3.30.200.20">
    <property type="entry name" value="Phosphorylase Kinase, domain 1"/>
    <property type="match status" value="1"/>
</dbReference>
<keyword evidence="6" id="KW-1185">Reference proteome</keyword>
<dbReference type="HOGENOM" id="CLU_000288_92_6_1"/>
<keyword evidence="3" id="KW-0732">Signal</keyword>
<dbReference type="InterPro" id="IPR001245">
    <property type="entry name" value="Ser-Thr/Tyr_kinase_cat_dom"/>
</dbReference>
<dbReference type="InterPro" id="IPR032675">
    <property type="entry name" value="LRR_dom_sf"/>
</dbReference>
<dbReference type="SUPFAM" id="SSF52058">
    <property type="entry name" value="L domain-like"/>
    <property type="match status" value="1"/>
</dbReference>
<feature type="transmembrane region" description="Helical" evidence="2">
    <location>
        <begin position="277"/>
        <end position="308"/>
    </location>
</feature>